<dbReference type="SUPFAM" id="SSF81665">
    <property type="entry name" value="Calcium ATPase, transmembrane domain M"/>
    <property type="match status" value="1"/>
</dbReference>
<proteinExistence type="predicted"/>
<dbReference type="RefSeq" id="WP_147921430.1">
    <property type="nucleotide sequence ID" value="NZ_VRTY01000027.1"/>
</dbReference>
<dbReference type="SUPFAM" id="SSF81653">
    <property type="entry name" value="Calcium ATPase, transduction domain A"/>
    <property type="match status" value="1"/>
</dbReference>
<dbReference type="InterPro" id="IPR059000">
    <property type="entry name" value="ATPase_P-type_domA"/>
</dbReference>
<evidence type="ECO:0000256" key="10">
    <source>
        <dbReference type="SAM" id="Phobius"/>
    </source>
</evidence>
<evidence type="ECO:0000256" key="7">
    <source>
        <dbReference type="ARBA" id="ARBA00022967"/>
    </source>
</evidence>
<evidence type="ECO:0000256" key="4">
    <source>
        <dbReference type="ARBA" id="ARBA00022741"/>
    </source>
</evidence>
<feature type="transmembrane region" description="Helical" evidence="10">
    <location>
        <begin position="249"/>
        <end position="269"/>
    </location>
</feature>
<dbReference type="InterPro" id="IPR004014">
    <property type="entry name" value="ATPase_P-typ_cation-transptr_N"/>
</dbReference>
<keyword evidence="4" id="KW-0547">Nucleotide-binding</keyword>
<dbReference type="GO" id="GO:0016020">
    <property type="term" value="C:membrane"/>
    <property type="evidence" value="ECO:0007669"/>
    <property type="project" value="InterPro"/>
</dbReference>
<evidence type="ECO:0000259" key="11">
    <source>
        <dbReference type="SMART" id="SM00831"/>
    </source>
</evidence>
<accession>A0A5C8KBP9</accession>
<keyword evidence="8 10" id="KW-1133">Transmembrane helix</keyword>
<keyword evidence="13" id="KW-1185">Reference proteome</keyword>
<keyword evidence="5" id="KW-0067">ATP-binding</keyword>
<feature type="transmembrane region" description="Helical" evidence="10">
    <location>
        <begin position="275"/>
        <end position="301"/>
    </location>
</feature>
<evidence type="ECO:0000256" key="5">
    <source>
        <dbReference type="ARBA" id="ARBA00022840"/>
    </source>
</evidence>
<evidence type="ECO:0000256" key="8">
    <source>
        <dbReference type="ARBA" id="ARBA00022989"/>
    </source>
</evidence>
<dbReference type="Pfam" id="PF00122">
    <property type="entry name" value="E1-E2_ATPase"/>
    <property type="match status" value="1"/>
</dbReference>
<keyword evidence="9 10" id="KW-0472">Membrane</keyword>
<dbReference type="InterPro" id="IPR001757">
    <property type="entry name" value="P_typ_ATPase"/>
</dbReference>
<dbReference type="SMART" id="SM00831">
    <property type="entry name" value="Cation_ATPase_N"/>
    <property type="match status" value="1"/>
</dbReference>
<evidence type="ECO:0000256" key="6">
    <source>
        <dbReference type="ARBA" id="ARBA00022842"/>
    </source>
</evidence>
<keyword evidence="7" id="KW-1278">Translocase</keyword>
<dbReference type="Pfam" id="PF00690">
    <property type="entry name" value="Cation_ATPase_N"/>
    <property type="match status" value="1"/>
</dbReference>
<organism evidence="12 13">
    <name type="scientific">Pontibacter qinzhouensis</name>
    <dbReference type="NCBI Taxonomy" id="2603253"/>
    <lineage>
        <taxon>Bacteria</taxon>
        <taxon>Pseudomonadati</taxon>
        <taxon>Bacteroidota</taxon>
        <taxon>Cytophagia</taxon>
        <taxon>Cytophagales</taxon>
        <taxon>Hymenobacteraceae</taxon>
        <taxon>Pontibacter</taxon>
    </lineage>
</organism>
<keyword evidence="6" id="KW-0460">Magnesium</keyword>
<reference evidence="12 13" key="1">
    <citation type="submission" date="2019-08" db="EMBL/GenBank/DDBJ databases">
        <authorList>
            <person name="Shi S."/>
        </authorList>
    </citation>
    <scope>NUCLEOTIDE SEQUENCE [LARGE SCALE GENOMIC DNA]</scope>
    <source>
        <strain evidence="12 13">GY10130</strain>
    </source>
</reference>
<comment type="subcellular location">
    <subcellularLocation>
        <location evidence="1">Endomembrane system</location>
        <topology evidence="1">Multi-pass membrane protein</topology>
    </subcellularLocation>
</comment>
<evidence type="ECO:0000256" key="1">
    <source>
        <dbReference type="ARBA" id="ARBA00004127"/>
    </source>
</evidence>
<keyword evidence="3 10" id="KW-0812">Transmembrane</keyword>
<feature type="non-terminal residue" evidence="12">
    <location>
        <position position="307"/>
    </location>
</feature>
<dbReference type="GO" id="GO:0005524">
    <property type="term" value="F:ATP binding"/>
    <property type="evidence" value="ECO:0007669"/>
    <property type="project" value="UniProtKB-KW"/>
</dbReference>
<dbReference type="PANTHER" id="PTHR42861">
    <property type="entry name" value="CALCIUM-TRANSPORTING ATPASE"/>
    <property type="match status" value="1"/>
</dbReference>
<dbReference type="Gene3D" id="1.20.1110.10">
    <property type="entry name" value="Calcium-transporting ATPase, transmembrane domain"/>
    <property type="match status" value="1"/>
</dbReference>
<evidence type="ECO:0000256" key="9">
    <source>
        <dbReference type="ARBA" id="ARBA00023136"/>
    </source>
</evidence>
<feature type="domain" description="Cation-transporting P-type ATPase N-terminal" evidence="11">
    <location>
        <begin position="8"/>
        <end position="82"/>
    </location>
</feature>
<dbReference type="Proteomes" id="UP000321926">
    <property type="component" value="Unassembled WGS sequence"/>
</dbReference>
<evidence type="ECO:0000256" key="3">
    <source>
        <dbReference type="ARBA" id="ARBA00022692"/>
    </source>
</evidence>
<evidence type="ECO:0000313" key="12">
    <source>
        <dbReference type="EMBL" id="TXK47687.1"/>
    </source>
</evidence>
<evidence type="ECO:0000256" key="2">
    <source>
        <dbReference type="ARBA" id="ARBA00022553"/>
    </source>
</evidence>
<dbReference type="AlphaFoldDB" id="A0A5C8KBP9"/>
<feature type="transmembrane region" description="Helical" evidence="10">
    <location>
        <begin position="55"/>
        <end position="80"/>
    </location>
</feature>
<dbReference type="EMBL" id="VRTY01000027">
    <property type="protein sequence ID" value="TXK47687.1"/>
    <property type="molecule type" value="Genomic_DNA"/>
</dbReference>
<protein>
    <submittedName>
        <fullName evidence="12">HAD-IC family P-type ATPase</fullName>
    </submittedName>
</protein>
<sequence length="307" mass="32914">MQELPQQAWHALPAQEVIKNLETDPQVGLQQEEATSRLDKFGRNLFTQKEGQSNLVLFLLQFHQPLIYILLAAAAITFFLKEYIDSSVIFGVVLVNAIIGYFQESKAKQAINALSKELKTEALVLRNGSKARMDAEELVPGDVVLLKSGDRVPADLRLLEVKNLKVDESALTGESLAVDKQAQQVDADTVLGDRVCLAFATTNVTFGTATGVVIATGDATEVGKISESIASAVDLETPLTKQISNFSQILLYAILALSVVCIIIGLVRGQSFTEIFMAAVALAVGAIPEGLPAAITIMLSLGVSNMA</sequence>
<comment type="caution">
    <text evidence="12">The sequence shown here is derived from an EMBL/GenBank/DDBJ whole genome shotgun (WGS) entry which is preliminary data.</text>
</comment>
<dbReference type="GO" id="GO:0016887">
    <property type="term" value="F:ATP hydrolysis activity"/>
    <property type="evidence" value="ECO:0007669"/>
    <property type="project" value="InterPro"/>
</dbReference>
<dbReference type="FunFam" id="2.70.150.10:FF:000160">
    <property type="entry name" value="Sarcoplasmic/endoplasmic reticulum calcium ATPase 1"/>
    <property type="match status" value="1"/>
</dbReference>
<feature type="transmembrane region" description="Helical" evidence="10">
    <location>
        <begin position="86"/>
        <end position="102"/>
    </location>
</feature>
<dbReference type="NCBIfam" id="TIGR01494">
    <property type="entry name" value="ATPase_P-type"/>
    <property type="match status" value="1"/>
</dbReference>
<dbReference type="InterPro" id="IPR023298">
    <property type="entry name" value="ATPase_P-typ_TM_dom_sf"/>
</dbReference>
<dbReference type="GO" id="GO:0012505">
    <property type="term" value="C:endomembrane system"/>
    <property type="evidence" value="ECO:0007669"/>
    <property type="project" value="UniProtKB-SubCell"/>
</dbReference>
<gene>
    <name evidence="12" type="ORF">FVR03_09080</name>
</gene>
<dbReference type="OrthoDB" id="1521937at2"/>
<dbReference type="InterPro" id="IPR008250">
    <property type="entry name" value="ATPase_P-typ_transduc_dom_A_sf"/>
</dbReference>
<name>A0A5C8KBP9_9BACT</name>
<dbReference type="Gene3D" id="2.70.150.10">
    <property type="entry name" value="Calcium-transporting ATPase, cytoplasmic transduction domain A"/>
    <property type="match status" value="1"/>
</dbReference>
<evidence type="ECO:0000313" key="13">
    <source>
        <dbReference type="Proteomes" id="UP000321926"/>
    </source>
</evidence>
<keyword evidence="2" id="KW-0597">Phosphoprotein</keyword>